<feature type="transmembrane region" description="Helical" evidence="13">
    <location>
        <begin position="274"/>
        <end position="298"/>
    </location>
</feature>
<dbReference type="CDD" id="cd18317">
    <property type="entry name" value="BTB_POZ_Kv"/>
    <property type="match status" value="1"/>
</dbReference>
<dbReference type="InterPro" id="IPR005821">
    <property type="entry name" value="Ion_trans_dom"/>
</dbReference>
<dbReference type="AlphaFoldDB" id="A0A016RWP7"/>
<feature type="transmembrane region" description="Helical" evidence="13">
    <location>
        <begin position="198"/>
        <end position="220"/>
    </location>
</feature>
<dbReference type="FunFam" id="1.20.120.350:FF:000088">
    <property type="entry name" value="Protein CBG09661"/>
    <property type="match status" value="1"/>
</dbReference>
<name>A0A016RWP7_9BILA</name>
<proteinExistence type="predicted"/>
<evidence type="ECO:0000256" key="4">
    <source>
        <dbReference type="ARBA" id="ARBA00022692"/>
    </source>
</evidence>
<evidence type="ECO:0000256" key="12">
    <source>
        <dbReference type="SAM" id="MobiDB-lite"/>
    </source>
</evidence>
<dbReference type="SUPFAM" id="SSF81324">
    <property type="entry name" value="Voltage-gated potassium channels"/>
    <property type="match status" value="1"/>
</dbReference>
<dbReference type="Pfam" id="PF00520">
    <property type="entry name" value="Ion_trans"/>
    <property type="match status" value="1"/>
</dbReference>
<organism evidence="16 17">
    <name type="scientific">Ancylostoma ceylanicum</name>
    <dbReference type="NCBI Taxonomy" id="53326"/>
    <lineage>
        <taxon>Eukaryota</taxon>
        <taxon>Metazoa</taxon>
        <taxon>Ecdysozoa</taxon>
        <taxon>Nematoda</taxon>
        <taxon>Chromadorea</taxon>
        <taxon>Rhabditida</taxon>
        <taxon>Rhabditina</taxon>
        <taxon>Rhabditomorpha</taxon>
        <taxon>Strongyloidea</taxon>
        <taxon>Ancylostomatidae</taxon>
        <taxon>Ancylostomatinae</taxon>
        <taxon>Ancylostoma</taxon>
    </lineage>
</organism>
<accession>A0A016RWP7</accession>
<dbReference type="Gene3D" id="1.10.287.70">
    <property type="match status" value="1"/>
</dbReference>
<evidence type="ECO:0000256" key="6">
    <source>
        <dbReference type="ARBA" id="ARBA00022882"/>
    </source>
</evidence>
<dbReference type="GO" id="GO:0051260">
    <property type="term" value="P:protein homooligomerization"/>
    <property type="evidence" value="ECO:0007669"/>
    <property type="project" value="InterPro"/>
</dbReference>
<evidence type="ECO:0000256" key="13">
    <source>
        <dbReference type="SAM" id="Phobius"/>
    </source>
</evidence>
<sequence length="477" mass="54941">MNVFIQRHPGADAVTKMKNASRHSRSLRDRHRQEGTEKDDATVADATDLYLRLNIGGKSYCIRKELYTEERTLMHDIVEATHEQRLAIVDGCDPITGEYYIERNSRIADHIIDFFATGSLHKPQNMCIEKFKEELAYWRISHDHLSTCCAFPREASLLKPHLQQSTTFDEYETDFDGAYLYSFRLSTWRFLEDPQSSVPAAIFAILSVLFVFASVFGLILGSMPEFQEDPTNASAYHTMHAKTSELEKLNKFRPAHTRNEEFPDFVYRPTDNPAFVLVVLEYVCIGWFTFEYFIRLIIYPKRGEFIRKTLNVIDMLTILPFYLELCLPLVGIQSHFKEFTGEELARGAQTWMGKSYFVFSLLAESACPKNCSYTSSMHDICAKGPSFTTKDSFLPGAMLVVRVLRVLRMARVFKLARYSSSLQTFGQTLKSSITELSMLSMFLLTGIIFFSTIMYYLEKDEPHSDFYSIPAACWWCV</sequence>
<keyword evidence="4 13" id="KW-0812">Transmembrane</keyword>
<reference evidence="17" key="1">
    <citation type="journal article" date="2015" name="Nat. Genet.">
        <title>The genome and transcriptome of the zoonotic hookworm Ancylostoma ceylanicum identify infection-specific gene families.</title>
        <authorList>
            <person name="Schwarz E.M."/>
            <person name="Hu Y."/>
            <person name="Antoshechkin I."/>
            <person name="Miller M.M."/>
            <person name="Sternberg P.W."/>
            <person name="Aroian R.V."/>
        </authorList>
    </citation>
    <scope>NUCLEOTIDE SEQUENCE</scope>
    <source>
        <strain evidence="17">HY135</strain>
    </source>
</reference>
<evidence type="ECO:0000256" key="3">
    <source>
        <dbReference type="ARBA" id="ARBA00022538"/>
    </source>
</evidence>
<dbReference type="PRINTS" id="PR01494">
    <property type="entry name" value="KV9CHANNEL"/>
</dbReference>
<dbReference type="GO" id="GO:0001508">
    <property type="term" value="P:action potential"/>
    <property type="evidence" value="ECO:0007669"/>
    <property type="project" value="TreeGrafter"/>
</dbReference>
<keyword evidence="10 13" id="KW-0472">Membrane</keyword>
<evidence type="ECO:0000259" key="15">
    <source>
        <dbReference type="Pfam" id="PF02214"/>
    </source>
</evidence>
<keyword evidence="8 13" id="KW-1133">Transmembrane helix</keyword>
<evidence type="ECO:0000256" key="7">
    <source>
        <dbReference type="ARBA" id="ARBA00022958"/>
    </source>
</evidence>
<evidence type="ECO:0000256" key="9">
    <source>
        <dbReference type="ARBA" id="ARBA00023065"/>
    </source>
</evidence>
<feature type="domain" description="Ion transport" evidence="14">
    <location>
        <begin position="202"/>
        <end position="476"/>
    </location>
</feature>
<evidence type="ECO:0000256" key="2">
    <source>
        <dbReference type="ARBA" id="ARBA00022448"/>
    </source>
</evidence>
<keyword evidence="11" id="KW-0407">Ion channel</keyword>
<dbReference type="Gene3D" id="3.30.710.10">
    <property type="entry name" value="Potassium Channel Kv1.1, Chain A"/>
    <property type="match status" value="1"/>
</dbReference>
<evidence type="ECO:0000313" key="17">
    <source>
        <dbReference type="Proteomes" id="UP000024635"/>
    </source>
</evidence>
<dbReference type="GO" id="GO:0005251">
    <property type="term" value="F:delayed rectifier potassium channel activity"/>
    <property type="evidence" value="ECO:0007669"/>
    <property type="project" value="TreeGrafter"/>
</dbReference>
<dbReference type="PANTHER" id="PTHR11537:SF121">
    <property type="entry name" value="BTB DOMAIN-CONTAINING PROTEIN"/>
    <property type="match status" value="1"/>
</dbReference>
<dbReference type="InterPro" id="IPR011333">
    <property type="entry name" value="SKP1/BTB/POZ_sf"/>
</dbReference>
<dbReference type="PANTHER" id="PTHR11537">
    <property type="entry name" value="VOLTAGE-GATED POTASSIUM CHANNEL"/>
    <property type="match status" value="1"/>
</dbReference>
<dbReference type="InterPro" id="IPR003971">
    <property type="entry name" value="K_chnl_volt-dep_Kv5/Kv9"/>
</dbReference>
<dbReference type="PRINTS" id="PR00169">
    <property type="entry name" value="KCHANNEL"/>
</dbReference>
<keyword evidence="17" id="KW-1185">Reference proteome</keyword>
<gene>
    <name evidence="16" type="primary">Acey_s0351.g3231</name>
    <name evidence="16" type="synonym">Acey-C32C4.1</name>
    <name evidence="16" type="ORF">Y032_0351g3231</name>
</gene>
<dbReference type="GO" id="GO:0008076">
    <property type="term" value="C:voltage-gated potassium channel complex"/>
    <property type="evidence" value="ECO:0007669"/>
    <property type="project" value="InterPro"/>
</dbReference>
<evidence type="ECO:0008006" key="18">
    <source>
        <dbReference type="Google" id="ProtNLM"/>
    </source>
</evidence>
<comment type="subcellular location">
    <subcellularLocation>
        <location evidence="1">Membrane</location>
        <topology evidence="1">Multi-pass membrane protein</topology>
    </subcellularLocation>
</comment>
<feature type="region of interest" description="Disordered" evidence="12">
    <location>
        <begin position="15"/>
        <end position="39"/>
    </location>
</feature>
<evidence type="ECO:0000256" key="11">
    <source>
        <dbReference type="ARBA" id="ARBA00023303"/>
    </source>
</evidence>
<keyword evidence="2" id="KW-0813">Transport</keyword>
<evidence type="ECO:0000256" key="10">
    <source>
        <dbReference type="ARBA" id="ARBA00023136"/>
    </source>
</evidence>
<evidence type="ECO:0000313" key="16">
    <source>
        <dbReference type="EMBL" id="EYB82768.1"/>
    </source>
</evidence>
<keyword evidence="9" id="KW-0406">Ion transport</keyword>
<dbReference type="InterPro" id="IPR028325">
    <property type="entry name" value="VG_K_chnl"/>
</dbReference>
<keyword evidence="5" id="KW-0631">Potassium channel</keyword>
<feature type="domain" description="Potassium channel tetramerisation-type BTB" evidence="15">
    <location>
        <begin position="51"/>
        <end position="148"/>
    </location>
</feature>
<keyword evidence="6" id="KW-0851">Voltage-gated channel</keyword>
<dbReference type="Proteomes" id="UP000024635">
    <property type="component" value="Unassembled WGS sequence"/>
</dbReference>
<dbReference type="Gene3D" id="1.20.120.350">
    <property type="entry name" value="Voltage-gated potassium channels. Chain C"/>
    <property type="match status" value="1"/>
</dbReference>
<protein>
    <recommendedName>
        <fullName evidence="18">K+ channel tetramerization domain protein</fullName>
    </recommendedName>
</protein>
<keyword evidence="7" id="KW-0630">Potassium</keyword>
<evidence type="ECO:0000256" key="5">
    <source>
        <dbReference type="ARBA" id="ARBA00022826"/>
    </source>
</evidence>
<feature type="compositionally biased region" description="Basic residues" evidence="12">
    <location>
        <begin position="19"/>
        <end position="30"/>
    </location>
</feature>
<evidence type="ECO:0000256" key="8">
    <source>
        <dbReference type="ARBA" id="ARBA00022989"/>
    </source>
</evidence>
<comment type="caution">
    <text evidence="16">The sequence shown here is derived from an EMBL/GenBank/DDBJ whole genome shotgun (WGS) entry which is preliminary data.</text>
</comment>
<dbReference type="InterPro" id="IPR027359">
    <property type="entry name" value="Volt_channel_dom_sf"/>
</dbReference>
<feature type="transmembrane region" description="Helical" evidence="13">
    <location>
        <begin position="433"/>
        <end position="457"/>
    </location>
</feature>
<dbReference type="Pfam" id="PF02214">
    <property type="entry name" value="BTB_2"/>
    <property type="match status" value="1"/>
</dbReference>
<dbReference type="SUPFAM" id="SSF54695">
    <property type="entry name" value="POZ domain"/>
    <property type="match status" value="1"/>
</dbReference>
<dbReference type="EMBL" id="JARK01001687">
    <property type="protein sequence ID" value="EYB82768.1"/>
    <property type="molecule type" value="Genomic_DNA"/>
</dbReference>
<dbReference type="InterPro" id="IPR003131">
    <property type="entry name" value="T1-type_BTB"/>
</dbReference>
<dbReference type="STRING" id="53326.A0A016RWP7"/>
<keyword evidence="3" id="KW-0633">Potassium transport</keyword>
<evidence type="ECO:0000259" key="14">
    <source>
        <dbReference type="Pfam" id="PF00520"/>
    </source>
</evidence>
<dbReference type="OrthoDB" id="296522at2759"/>
<evidence type="ECO:0000256" key="1">
    <source>
        <dbReference type="ARBA" id="ARBA00004141"/>
    </source>
</evidence>